<comment type="caution">
    <text evidence="1">The sequence shown here is derived from an EMBL/GenBank/DDBJ whole genome shotgun (WGS) entry which is preliminary data.</text>
</comment>
<evidence type="ECO:0000313" key="1">
    <source>
        <dbReference type="EMBL" id="KAI5649491.1"/>
    </source>
</evidence>
<keyword evidence="2" id="KW-1185">Reference proteome</keyword>
<dbReference type="EMBL" id="CM044708">
    <property type="protein sequence ID" value="KAI5649491.1"/>
    <property type="molecule type" value="Genomic_DNA"/>
</dbReference>
<protein>
    <submittedName>
        <fullName evidence="1">Uncharacterized protein</fullName>
    </submittedName>
</protein>
<dbReference type="Proteomes" id="UP001060085">
    <property type="component" value="Linkage Group LG08"/>
</dbReference>
<reference evidence="2" key="1">
    <citation type="journal article" date="2023" name="Nat. Plants">
        <title>Single-cell RNA sequencing provides a high-resolution roadmap for understanding the multicellular compartmentation of specialized metabolism.</title>
        <authorList>
            <person name="Sun S."/>
            <person name="Shen X."/>
            <person name="Li Y."/>
            <person name="Li Y."/>
            <person name="Wang S."/>
            <person name="Li R."/>
            <person name="Zhang H."/>
            <person name="Shen G."/>
            <person name="Guo B."/>
            <person name="Wei J."/>
            <person name="Xu J."/>
            <person name="St-Pierre B."/>
            <person name="Chen S."/>
            <person name="Sun C."/>
        </authorList>
    </citation>
    <scope>NUCLEOTIDE SEQUENCE [LARGE SCALE GENOMIC DNA]</scope>
</reference>
<accession>A0ACB9ZP65</accession>
<gene>
    <name evidence="1" type="ORF">M9H77_35496</name>
</gene>
<proteinExistence type="predicted"/>
<evidence type="ECO:0000313" key="2">
    <source>
        <dbReference type="Proteomes" id="UP001060085"/>
    </source>
</evidence>
<organism evidence="1 2">
    <name type="scientific">Catharanthus roseus</name>
    <name type="common">Madagascar periwinkle</name>
    <name type="synonym">Vinca rosea</name>
    <dbReference type="NCBI Taxonomy" id="4058"/>
    <lineage>
        <taxon>Eukaryota</taxon>
        <taxon>Viridiplantae</taxon>
        <taxon>Streptophyta</taxon>
        <taxon>Embryophyta</taxon>
        <taxon>Tracheophyta</taxon>
        <taxon>Spermatophyta</taxon>
        <taxon>Magnoliopsida</taxon>
        <taxon>eudicotyledons</taxon>
        <taxon>Gunneridae</taxon>
        <taxon>Pentapetalae</taxon>
        <taxon>asterids</taxon>
        <taxon>lamiids</taxon>
        <taxon>Gentianales</taxon>
        <taxon>Apocynaceae</taxon>
        <taxon>Rauvolfioideae</taxon>
        <taxon>Vinceae</taxon>
        <taxon>Catharanthinae</taxon>
        <taxon>Catharanthus</taxon>
    </lineage>
</organism>
<name>A0ACB9ZP65_CATRO</name>
<sequence>MASSSGPHAGSSGPFASFGPSTAAPSLFGDFASGPTVSYLPRGQDSCSPPPSGPASLSHPQGLAISYSLDRYIKTQFEIDVDRIEVIRKAIESSLSCRKLIRKFIEPLDIYIY</sequence>